<name>A0A1X7VQD0_AMPQE</name>
<keyword evidence="14" id="KW-1185">Reference proteome</keyword>
<comment type="similarity">
    <text evidence="2">Belongs to the peptidase M1 family.</text>
</comment>
<dbReference type="AlphaFoldDB" id="A0A1X7VQD0"/>
<evidence type="ECO:0000259" key="12">
    <source>
        <dbReference type="SMART" id="SM01263"/>
    </source>
</evidence>
<dbReference type="KEGG" id="aqu:100637571"/>
<reference evidence="14" key="1">
    <citation type="journal article" date="2010" name="Nature">
        <title>The Amphimedon queenslandica genome and the evolution of animal complexity.</title>
        <authorList>
            <person name="Srivastava M."/>
            <person name="Simakov O."/>
            <person name="Chapman J."/>
            <person name="Fahey B."/>
            <person name="Gauthier M.E."/>
            <person name="Mitros T."/>
            <person name="Richards G.S."/>
            <person name="Conaco C."/>
            <person name="Dacre M."/>
            <person name="Hellsten U."/>
            <person name="Larroux C."/>
            <person name="Putnam N.H."/>
            <person name="Stanke M."/>
            <person name="Adamska M."/>
            <person name="Darling A."/>
            <person name="Degnan S.M."/>
            <person name="Oakley T.H."/>
            <person name="Plachetzki D.C."/>
            <person name="Zhai Y."/>
            <person name="Adamski M."/>
            <person name="Calcino A."/>
            <person name="Cummins S.F."/>
            <person name="Goodstein D.M."/>
            <person name="Harris C."/>
            <person name="Jackson D.J."/>
            <person name="Leys S.P."/>
            <person name="Shu S."/>
            <person name="Woodcroft B.J."/>
            <person name="Vervoort M."/>
            <person name="Kosik K.S."/>
            <person name="Manning G."/>
            <person name="Degnan B.M."/>
            <person name="Rokhsar D.S."/>
        </authorList>
    </citation>
    <scope>NUCLEOTIDE SEQUENCE [LARGE SCALE GENOMIC DNA]</scope>
</reference>
<dbReference type="SUPFAM" id="SSF63737">
    <property type="entry name" value="Leukotriene A4 hydrolase N-terminal domain"/>
    <property type="match status" value="1"/>
</dbReference>
<keyword evidence="4" id="KW-0645">Protease</keyword>
<evidence type="ECO:0000256" key="3">
    <source>
        <dbReference type="ARBA" id="ARBA00022490"/>
    </source>
</evidence>
<dbReference type="InterPro" id="IPR015211">
    <property type="entry name" value="Peptidase_M1_C"/>
</dbReference>
<feature type="binding site" evidence="10">
    <location>
        <begin position="140"/>
        <end position="142"/>
    </location>
    <ligand>
        <name>a peptide</name>
        <dbReference type="ChEBI" id="CHEBI:60466"/>
    </ligand>
</feature>
<sequence>MASNDPCTLSNHNQVTVSHWHLSISPPNFEAKILTGKIRINARVISDNATQLILDTRDLTIVNVIDGLTGLTLSFKLGSVYEKCPAFGSPLIIDLPSDQTSHGSTPMIIIDYTTSPESSAVQWLEPAQTAGKQYPYLFTQCQAIHCRSLLPVQDTPSVKSTYSADVTVPKGLTALMSAVREGEGTAVGEFITFKFEQKVPIPSYLTALVIGALESRRIGPRSHVWSEKEIVDKAAFEFSQTEDMLKAAESIAGPYLWGVYDLLVLPPSFPYGGMENPCLTFVTPTLLAGDKSLANVVAHEISHSWTGNLVTNKNWEHFWLNEGFTRYLESLIVAAVWGEKERHLQQMLGWKSLQDSVDKFGPTNPLTSLVPTLSDIDPDDAFSSVPYEKGFALLYLLETIVGLDKMKGYLRSHVENFKYKTIDSNEWKEFFLQHFEKENDDGLFASIDWDKWFYSPGMPPYQPQYDVSASSACSSLAERWSQCNDDTEFTANEFEALSSTQGQEFLNQLLNKPPLSVNVLKKLETVYKMKERANSEIRFRWLRLALKGKYVDVYPHVVQFLLEQGRMKFVRPLYRELYNCDGDGKKLAMDTFIANKGIYHGIASTMIAKDLGVN</sequence>
<dbReference type="FunFam" id="2.60.40.1730:FF:000004">
    <property type="entry name" value="Leukotriene A(4) hydrolase"/>
    <property type="match status" value="1"/>
</dbReference>
<dbReference type="InParanoid" id="A0A1X7VQD0"/>
<dbReference type="OMA" id="CTALQWM"/>
<evidence type="ECO:0000313" key="14">
    <source>
        <dbReference type="Proteomes" id="UP000007879"/>
    </source>
</evidence>
<feature type="domain" description="Peptidase M1 leukotriene A4 hydrolase/aminopeptidase C-terminal" evidence="12">
    <location>
        <begin position="468"/>
        <end position="611"/>
    </location>
</feature>
<evidence type="ECO:0000256" key="8">
    <source>
        <dbReference type="ARBA" id="ARBA00023049"/>
    </source>
</evidence>
<evidence type="ECO:0000256" key="4">
    <source>
        <dbReference type="ARBA" id="ARBA00022670"/>
    </source>
</evidence>
<dbReference type="OrthoDB" id="79562at2759"/>
<keyword evidence="8" id="KW-0482">Metalloprotease</keyword>
<keyword evidence="5 11" id="KW-0479">Metal-binding</keyword>
<dbReference type="Pfam" id="PF01433">
    <property type="entry name" value="Peptidase_M1"/>
    <property type="match status" value="1"/>
</dbReference>
<dbReference type="Proteomes" id="UP000007879">
    <property type="component" value="Unassembled WGS sequence"/>
</dbReference>
<dbReference type="FunFam" id="3.30.2010.30:FF:000001">
    <property type="entry name" value="Leukotriene A(4) hydrolase"/>
    <property type="match status" value="1"/>
</dbReference>
<dbReference type="InterPro" id="IPR049980">
    <property type="entry name" value="LTA4H_cat"/>
</dbReference>
<dbReference type="GO" id="GO:0070006">
    <property type="term" value="F:metalloaminopeptidase activity"/>
    <property type="evidence" value="ECO:0007669"/>
    <property type="project" value="UniProtKB-ARBA"/>
</dbReference>
<dbReference type="Gene3D" id="3.30.2010.30">
    <property type="match status" value="1"/>
</dbReference>
<dbReference type="GO" id="GO:0043171">
    <property type="term" value="P:peptide catabolic process"/>
    <property type="evidence" value="ECO:0007669"/>
    <property type="project" value="TreeGrafter"/>
</dbReference>
<evidence type="ECO:0000256" key="2">
    <source>
        <dbReference type="ARBA" id="ARBA00010136"/>
    </source>
</evidence>
<dbReference type="PANTHER" id="PTHR45726">
    <property type="entry name" value="LEUKOTRIENE A-4 HYDROLASE"/>
    <property type="match status" value="1"/>
</dbReference>
<dbReference type="GO" id="GO:0008270">
    <property type="term" value="F:zinc ion binding"/>
    <property type="evidence" value="ECO:0007669"/>
    <property type="project" value="InterPro"/>
</dbReference>
<dbReference type="InterPro" id="IPR045357">
    <property type="entry name" value="Aminopeptidase_N-like_N"/>
</dbReference>
<proteinExistence type="inferred from homology"/>
<dbReference type="InterPro" id="IPR042097">
    <property type="entry name" value="Aminopeptidase_N-like_N_sf"/>
</dbReference>
<feature type="binding site" evidence="11">
    <location>
        <position position="322"/>
    </location>
    <ligand>
        <name>Zn(2+)</name>
        <dbReference type="ChEBI" id="CHEBI:29105"/>
        <note>catalytic</note>
    </ligand>
</feature>
<accession>A0A1X7VQD0</accession>
<dbReference type="InterPro" id="IPR038502">
    <property type="entry name" value="M1_LTA-4_hydro/amino_C_sf"/>
</dbReference>
<dbReference type="SMART" id="SM01263">
    <property type="entry name" value="Leuk-A4-hydro_C"/>
    <property type="match status" value="1"/>
</dbReference>
<dbReference type="GO" id="GO:0004301">
    <property type="term" value="F:epoxide hydrolase activity"/>
    <property type="evidence" value="ECO:0007669"/>
    <property type="project" value="TreeGrafter"/>
</dbReference>
<evidence type="ECO:0000256" key="5">
    <source>
        <dbReference type="ARBA" id="ARBA00022723"/>
    </source>
</evidence>
<evidence type="ECO:0000256" key="1">
    <source>
        <dbReference type="ARBA" id="ARBA00004496"/>
    </source>
</evidence>
<dbReference type="SUPFAM" id="SSF55486">
    <property type="entry name" value="Metalloproteases ('zincins'), catalytic domain"/>
    <property type="match status" value="1"/>
</dbReference>
<dbReference type="InterPro" id="IPR001930">
    <property type="entry name" value="Peptidase_M1"/>
</dbReference>
<dbReference type="eggNOG" id="KOG1047">
    <property type="taxonomic scope" value="Eukaryota"/>
</dbReference>
<dbReference type="FunFam" id="1.25.40.320:FF:000001">
    <property type="entry name" value="Leukotriene A(4) hydrolase"/>
    <property type="match status" value="1"/>
</dbReference>
<keyword evidence="3" id="KW-0963">Cytoplasm</keyword>
<dbReference type="Pfam" id="PF17900">
    <property type="entry name" value="Peptidase_M1_N"/>
    <property type="match status" value="1"/>
</dbReference>
<evidence type="ECO:0000313" key="13">
    <source>
        <dbReference type="EnsemblMetazoa" id="Aqu2.1.42571_001"/>
    </source>
</evidence>
<feature type="binding site" evidence="10">
    <location>
        <begin position="566"/>
        <end position="568"/>
    </location>
    <ligand>
        <name>a peptide</name>
        <dbReference type="ChEBI" id="CHEBI:60466"/>
    </ligand>
</feature>
<dbReference type="GO" id="GO:0005829">
    <property type="term" value="C:cytosol"/>
    <property type="evidence" value="ECO:0007669"/>
    <property type="project" value="TreeGrafter"/>
</dbReference>
<dbReference type="CDD" id="cd09599">
    <property type="entry name" value="M1_LTA4H"/>
    <property type="match status" value="1"/>
</dbReference>
<comment type="cofactor">
    <cofactor evidence="11">
        <name>Zn(2+)</name>
        <dbReference type="ChEBI" id="CHEBI:29105"/>
    </cofactor>
    <text evidence="11">Binds 1 zinc ion per subunit.</text>
</comment>
<dbReference type="Pfam" id="PF09127">
    <property type="entry name" value="Leuk-A4-hydro_C"/>
    <property type="match status" value="1"/>
</dbReference>
<dbReference type="Gene3D" id="2.60.40.1730">
    <property type="entry name" value="tricorn interacting facor f3 domain"/>
    <property type="match status" value="1"/>
</dbReference>
<dbReference type="Gene3D" id="1.10.390.10">
    <property type="entry name" value="Neutral Protease Domain 2"/>
    <property type="match status" value="1"/>
</dbReference>
<evidence type="ECO:0000256" key="9">
    <source>
        <dbReference type="PIRSR" id="PIRSR634015-1"/>
    </source>
</evidence>
<evidence type="ECO:0000256" key="10">
    <source>
        <dbReference type="PIRSR" id="PIRSR634015-2"/>
    </source>
</evidence>
<gene>
    <name evidence="13" type="primary">100637571</name>
</gene>
<dbReference type="EnsemblMetazoa" id="Aqu2.1.42571_001">
    <property type="protein sequence ID" value="Aqu2.1.42571_001"/>
    <property type="gene ID" value="Aqu2.1.42571"/>
</dbReference>
<dbReference type="Gene3D" id="1.25.40.320">
    <property type="entry name" value="Peptidase M1, leukotriene A4 hydrolase/aminopeptidase C-terminal domain"/>
    <property type="match status" value="1"/>
</dbReference>
<dbReference type="FunFam" id="1.10.390.10:FF:000003">
    <property type="entry name" value="Leukotriene A(4) hydrolase"/>
    <property type="match status" value="1"/>
</dbReference>
<evidence type="ECO:0000256" key="11">
    <source>
        <dbReference type="PIRSR" id="PIRSR634015-3"/>
    </source>
</evidence>
<feature type="binding site" evidence="11">
    <location>
        <position position="299"/>
    </location>
    <ligand>
        <name>Zn(2+)</name>
        <dbReference type="ChEBI" id="CHEBI:29105"/>
        <note>catalytic</note>
    </ligand>
</feature>
<keyword evidence="6" id="KW-0378">Hydrolase</keyword>
<dbReference type="GO" id="GO:0006508">
    <property type="term" value="P:proteolysis"/>
    <property type="evidence" value="ECO:0007669"/>
    <property type="project" value="UniProtKB-KW"/>
</dbReference>
<organism evidence="13">
    <name type="scientific">Amphimedon queenslandica</name>
    <name type="common">Sponge</name>
    <dbReference type="NCBI Taxonomy" id="400682"/>
    <lineage>
        <taxon>Eukaryota</taxon>
        <taxon>Metazoa</taxon>
        <taxon>Porifera</taxon>
        <taxon>Demospongiae</taxon>
        <taxon>Heteroscleromorpha</taxon>
        <taxon>Haplosclerida</taxon>
        <taxon>Niphatidae</taxon>
        <taxon>Amphimedon</taxon>
    </lineage>
</organism>
<feature type="binding site" evidence="11">
    <location>
        <position position="303"/>
    </location>
    <ligand>
        <name>Zn(2+)</name>
        <dbReference type="ChEBI" id="CHEBI:29105"/>
        <note>catalytic</note>
    </ligand>
</feature>
<feature type="active site" description="Proton donor" evidence="9">
    <location>
        <position position="387"/>
    </location>
</feature>
<dbReference type="InterPro" id="IPR016024">
    <property type="entry name" value="ARM-type_fold"/>
</dbReference>
<evidence type="ECO:0000256" key="7">
    <source>
        <dbReference type="ARBA" id="ARBA00022833"/>
    </source>
</evidence>
<reference evidence="13" key="2">
    <citation type="submission" date="2017-05" db="UniProtKB">
        <authorList>
            <consortium name="EnsemblMetazoa"/>
        </authorList>
    </citation>
    <scope>IDENTIFICATION</scope>
</reference>
<feature type="active site" description="Proton acceptor" evidence="9">
    <location>
        <position position="300"/>
    </location>
</feature>
<keyword evidence="7 11" id="KW-0862">Zinc</keyword>
<dbReference type="InterPro" id="IPR014782">
    <property type="entry name" value="Peptidase_M1_dom"/>
</dbReference>
<dbReference type="PANTHER" id="PTHR45726:SF3">
    <property type="entry name" value="LEUKOTRIENE A-4 HYDROLASE"/>
    <property type="match status" value="1"/>
</dbReference>
<dbReference type="SUPFAM" id="SSF48371">
    <property type="entry name" value="ARM repeat"/>
    <property type="match status" value="1"/>
</dbReference>
<dbReference type="PRINTS" id="PR00756">
    <property type="entry name" value="ALADIPTASE"/>
</dbReference>
<comment type="subcellular location">
    <subcellularLocation>
        <location evidence="1">Cytoplasm</location>
    </subcellularLocation>
</comment>
<protein>
    <recommendedName>
        <fullName evidence="12">Peptidase M1 leukotriene A4 hydrolase/aminopeptidase C-terminal domain-containing protein</fullName>
    </recommendedName>
</protein>
<dbReference type="STRING" id="400682.A0A1X7VQD0"/>
<feature type="binding site" evidence="10">
    <location>
        <begin position="270"/>
        <end position="275"/>
    </location>
    <ligand>
        <name>a peptide</name>
        <dbReference type="ChEBI" id="CHEBI:60466"/>
    </ligand>
</feature>
<dbReference type="InterPro" id="IPR027268">
    <property type="entry name" value="Peptidase_M4/M1_CTD_sf"/>
</dbReference>
<dbReference type="EnsemblMetazoa" id="XM_019999483.1">
    <property type="protein sequence ID" value="XP_019855042.1"/>
    <property type="gene ID" value="LOC100637571"/>
</dbReference>
<dbReference type="InterPro" id="IPR034015">
    <property type="entry name" value="M1_LTA4H"/>
</dbReference>
<evidence type="ECO:0000256" key="6">
    <source>
        <dbReference type="ARBA" id="ARBA00022801"/>
    </source>
</evidence>